<dbReference type="PANTHER" id="PTHR22838">
    <property type="entry name" value="WD REPEAT PROTEIN 26-RELATED"/>
    <property type="match status" value="1"/>
</dbReference>
<dbReference type="InterPro" id="IPR015943">
    <property type="entry name" value="WD40/YVTN_repeat-like_dom_sf"/>
</dbReference>
<sequence>MSRLSEDDKRQRSPALSSLVYEATSSTFLHQKRRKKWTRLLLRELYDLGFQDVAAALERDACVQLRSRAMKNLQELISQHQWDQAVQLLVTKKGGHPAHQMVEMKSPLAARQAVLLLLQRKFIEFLLSKQLSLALRTFQEEIVPLYEPKEMEVMQLAELLLCRDANEMKQRATIPWLDEELQWKIEELVSSEELIPKGALRRLVEDGGSEMELQALSSMLTGRIAGECVEILTSDIKCDVWELAFSPDGDILASASSDGSIVLWQIKWDDGATSCRQKSQCSVEVLHVLQSLDGPADCLAWSSDSKMLLSSGSRSGTIQLWYRMSGLCEKSFQHPEGVVTKLQWLPYGGQFISGSADKSLVLWNANEGSTAYQWSGRKVLDIAVHPHESKVFVLTSGYEVRVYDTTLKSDTLFLQAEHLVSCLSICPSGKFLLVNFVKEEQIACVEIATGSVVAKYRGLRERRYVLRPCFGGDHSELVVSGSEDGAVYLWQRNSGKQVGKLDGHSSVVNVVVRHPIRSNVIASASDDKTVRLWSLKSLE</sequence>
<dbReference type="Gene3D" id="2.130.10.10">
    <property type="entry name" value="YVTN repeat-like/Quinoprotein amine dehydrogenase"/>
    <property type="match status" value="2"/>
</dbReference>
<dbReference type="SUPFAM" id="SSF50978">
    <property type="entry name" value="WD40 repeat-like"/>
    <property type="match status" value="1"/>
</dbReference>
<gene>
    <name evidence="4" type="ORF">DD238_004370</name>
</gene>
<feature type="repeat" description="WD" evidence="3">
    <location>
        <begin position="475"/>
        <end position="500"/>
    </location>
</feature>
<keyword evidence="2" id="KW-0677">Repeat</keyword>
<evidence type="ECO:0000256" key="2">
    <source>
        <dbReference type="ARBA" id="ARBA00022737"/>
    </source>
</evidence>
<dbReference type="Proteomes" id="UP000282087">
    <property type="component" value="Unassembled WGS sequence"/>
</dbReference>
<feature type="repeat" description="WD" evidence="3">
    <location>
        <begin position="240"/>
        <end position="267"/>
    </location>
</feature>
<dbReference type="SMART" id="SM00320">
    <property type="entry name" value="WD40"/>
    <property type="match status" value="6"/>
</dbReference>
<dbReference type="InterPro" id="IPR051350">
    <property type="entry name" value="WD_repeat-ST_regulator"/>
</dbReference>
<dbReference type="PROSITE" id="PS50294">
    <property type="entry name" value="WD_REPEATS_REGION"/>
    <property type="match status" value="2"/>
</dbReference>
<comment type="caution">
    <text evidence="4">The sequence shown here is derived from an EMBL/GenBank/DDBJ whole genome shotgun (WGS) entry which is preliminary data.</text>
</comment>
<accession>A0A3M6VJT0</accession>
<reference evidence="4 5" key="1">
    <citation type="submission" date="2018-06" db="EMBL/GenBank/DDBJ databases">
        <title>Comparative genomics of downy mildews reveals potential adaptations to biotrophy.</title>
        <authorList>
            <person name="Fletcher K."/>
            <person name="Klosterman S.J."/>
            <person name="Derevnina L."/>
            <person name="Martin F."/>
            <person name="Koike S."/>
            <person name="Reyes Chin-Wo S."/>
            <person name="Mou B."/>
            <person name="Michelmore R."/>
        </authorList>
    </citation>
    <scope>NUCLEOTIDE SEQUENCE [LARGE SCALE GENOMIC DNA]</scope>
    <source>
        <strain evidence="4 5">R14</strain>
    </source>
</reference>
<evidence type="ECO:0000256" key="1">
    <source>
        <dbReference type="ARBA" id="ARBA00022574"/>
    </source>
</evidence>
<dbReference type="Pfam" id="PF00400">
    <property type="entry name" value="WD40"/>
    <property type="match status" value="4"/>
</dbReference>
<dbReference type="InterPro" id="IPR020472">
    <property type="entry name" value="WD40_PAC1"/>
</dbReference>
<name>A0A3M6VJT0_9STRA</name>
<protein>
    <submittedName>
        <fullName evidence="4">Uncharacterized protein</fullName>
    </submittedName>
</protein>
<organism evidence="4 5">
    <name type="scientific">Peronospora effusa</name>
    <dbReference type="NCBI Taxonomy" id="542832"/>
    <lineage>
        <taxon>Eukaryota</taxon>
        <taxon>Sar</taxon>
        <taxon>Stramenopiles</taxon>
        <taxon>Oomycota</taxon>
        <taxon>Peronosporomycetes</taxon>
        <taxon>Peronosporales</taxon>
        <taxon>Peronosporaceae</taxon>
        <taxon>Peronospora</taxon>
    </lineage>
</organism>
<dbReference type="InterPro" id="IPR036322">
    <property type="entry name" value="WD40_repeat_dom_sf"/>
</dbReference>
<feature type="repeat" description="WD" evidence="3">
    <location>
        <begin position="501"/>
        <end position="539"/>
    </location>
</feature>
<evidence type="ECO:0000313" key="4">
    <source>
        <dbReference type="EMBL" id="RMX65776.1"/>
    </source>
</evidence>
<evidence type="ECO:0000256" key="3">
    <source>
        <dbReference type="PROSITE-ProRule" id="PRU00221"/>
    </source>
</evidence>
<keyword evidence="5" id="KW-1185">Reference proteome</keyword>
<dbReference type="InterPro" id="IPR001680">
    <property type="entry name" value="WD40_rpt"/>
</dbReference>
<feature type="repeat" description="WD" evidence="3">
    <location>
        <begin position="332"/>
        <end position="373"/>
    </location>
</feature>
<dbReference type="EMBL" id="QLLG01000230">
    <property type="protein sequence ID" value="RMX65776.1"/>
    <property type="molecule type" value="Genomic_DNA"/>
</dbReference>
<keyword evidence="1 3" id="KW-0853">WD repeat</keyword>
<proteinExistence type="predicted"/>
<dbReference type="PRINTS" id="PR00320">
    <property type="entry name" value="GPROTEINBRPT"/>
</dbReference>
<dbReference type="PROSITE" id="PS50082">
    <property type="entry name" value="WD_REPEATS_2"/>
    <property type="match status" value="4"/>
</dbReference>
<evidence type="ECO:0000313" key="5">
    <source>
        <dbReference type="Proteomes" id="UP000282087"/>
    </source>
</evidence>
<dbReference type="PANTHER" id="PTHR22838:SF0">
    <property type="entry name" value="WD REPEAT-CONTAINING PROTEIN 26"/>
    <property type="match status" value="1"/>
</dbReference>
<dbReference type="AlphaFoldDB" id="A0A3M6VJT0"/>
<dbReference type="STRING" id="542832.A0A3M6VJT0"/>
<dbReference type="VEuPathDB" id="FungiDB:DD237_004289"/>